<comment type="caution">
    <text evidence="6">The sequence shown here is derived from an EMBL/GenBank/DDBJ whole genome shotgun (WGS) entry which is preliminary data.</text>
</comment>
<name>A0A820JPG2_9BILA</name>
<evidence type="ECO:0000256" key="2">
    <source>
        <dbReference type="ARBA" id="ARBA00007991"/>
    </source>
</evidence>
<keyword evidence="5" id="KW-0539">Nucleus</keyword>
<accession>A0A820JPG2</accession>
<dbReference type="AlphaFoldDB" id="A0A820JPG2"/>
<dbReference type="InterPro" id="IPR011989">
    <property type="entry name" value="ARM-like"/>
</dbReference>
<dbReference type="SUPFAM" id="SSF48371">
    <property type="entry name" value="ARM repeat"/>
    <property type="match status" value="1"/>
</dbReference>
<gene>
    <name evidence="6" type="ORF">OXD698_LOCUS47687</name>
</gene>
<evidence type="ECO:0000256" key="1">
    <source>
        <dbReference type="ARBA" id="ARBA00004123"/>
    </source>
</evidence>
<dbReference type="EMBL" id="CAJOAZ010018900">
    <property type="protein sequence ID" value="CAF4330891.1"/>
    <property type="molecule type" value="Genomic_DNA"/>
</dbReference>
<dbReference type="InterPro" id="IPR057942">
    <property type="entry name" value="TPR_TNPO3_IPO13_3rd"/>
</dbReference>
<comment type="subcellular location">
    <subcellularLocation>
        <location evidence="1">Nucleus</location>
    </subcellularLocation>
</comment>
<dbReference type="Proteomes" id="UP000663844">
    <property type="component" value="Unassembled WGS sequence"/>
</dbReference>
<dbReference type="PANTHER" id="PTHR12363:SF33">
    <property type="entry name" value="IMPORTIN-13"/>
    <property type="match status" value="1"/>
</dbReference>
<dbReference type="InterPro" id="IPR051345">
    <property type="entry name" value="Importin_beta-like_NTR"/>
</dbReference>
<evidence type="ECO:0000313" key="6">
    <source>
        <dbReference type="EMBL" id="CAF4330891.1"/>
    </source>
</evidence>
<evidence type="ECO:0000256" key="3">
    <source>
        <dbReference type="ARBA" id="ARBA00022448"/>
    </source>
</evidence>
<sequence>MMCMYDVLGNRAIEVLGNYLLISIDQNQSWQRQESIIYLIGSGSEYIQSDENQILPSIFSLIPKLNFSNNLIIKTTLQVLGQYSNWLSNHQDILQNCVHLCINGLSNSELIESSSIALKELIKENRIYMSKYLHDIFPIMKNVLENVHIQSNDRIR</sequence>
<evidence type="ECO:0000313" key="7">
    <source>
        <dbReference type="Proteomes" id="UP000663844"/>
    </source>
</evidence>
<organism evidence="6 7">
    <name type="scientific">Adineta steineri</name>
    <dbReference type="NCBI Taxonomy" id="433720"/>
    <lineage>
        <taxon>Eukaryota</taxon>
        <taxon>Metazoa</taxon>
        <taxon>Spiralia</taxon>
        <taxon>Gnathifera</taxon>
        <taxon>Rotifera</taxon>
        <taxon>Eurotatoria</taxon>
        <taxon>Bdelloidea</taxon>
        <taxon>Adinetida</taxon>
        <taxon>Adinetidae</taxon>
        <taxon>Adineta</taxon>
    </lineage>
</organism>
<dbReference type="GO" id="GO:0005634">
    <property type="term" value="C:nucleus"/>
    <property type="evidence" value="ECO:0007669"/>
    <property type="project" value="UniProtKB-SubCell"/>
</dbReference>
<protein>
    <submittedName>
        <fullName evidence="6">Uncharacterized protein</fullName>
    </submittedName>
</protein>
<dbReference type="PANTHER" id="PTHR12363">
    <property type="entry name" value="TRANSPORTIN 3 AND IMPORTIN 13"/>
    <property type="match status" value="1"/>
</dbReference>
<reference evidence="6" key="1">
    <citation type="submission" date="2021-02" db="EMBL/GenBank/DDBJ databases">
        <authorList>
            <person name="Nowell W R."/>
        </authorList>
    </citation>
    <scope>NUCLEOTIDE SEQUENCE</scope>
</reference>
<dbReference type="Pfam" id="PF24140">
    <property type="entry name" value="TPR_TNPO3_IPO13_3rd"/>
    <property type="match status" value="1"/>
</dbReference>
<dbReference type="GO" id="GO:0005737">
    <property type="term" value="C:cytoplasm"/>
    <property type="evidence" value="ECO:0007669"/>
    <property type="project" value="TreeGrafter"/>
</dbReference>
<keyword evidence="3" id="KW-0813">Transport</keyword>
<evidence type="ECO:0000256" key="4">
    <source>
        <dbReference type="ARBA" id="ARBA00022927"/>
    </source>
</evidence>
<comment type="similarity">
    <text evidence="2">Belongs to the importin beta family.</text>
</comment>
<dbReference type="InterPro" id="IPR016024">
    <property type="entry name" value="ARM-type_fold"/>
</dbReference>
<feature type="non-terminal residue" evidence="6">
    <location>
        <position position="1"/>
    </location>
</feature>
<dbReference type="GO" id="GO:0006606">
    <property type="term" value="P:protein import into nucleus"/>
    <property type="evidence" value="ECO:0007669"/>
    <property type="project" value="TreeGrafter"/>
</dbReference>
<dbReference type="Gene3D" id="1.25.10.10">
    <property type="entry name" value="Leucine-rich Repeat Variant"/>
    <property type="match status" value="1"/>
</dbReference>
<keyword evidence="4" id="KW-0653">Protein transport</keyword>
<evidence type="ECO:0000256" key="5">
    <source>
        <dbReference type="ARBA" id="ARBA00023242"/>
    </source>
</evidence>
<proteinExistence type="inferred from homology"/>